<proteinExistence type="predicted"/>
<dbReference type="SUPFAM" id="SSF53335">
    <property type="entry name" value="S-adenosyl-L-methionine-dependent methyltransferases"/>
    <property type="match status" value="1"/>
</dbReference>
<dbReference type="PANTHER" id="PTHR43591:SF24">
    <property type="entry name" value="2-METHOXY-6-POLYPRENYL-1,4-BENZOQUINOL METHYLASE, MITOCHONDRIAL"/>
    <property type="match status" value="1"/>
</dbReference>
<evidence type="ECO:0000259" key="1">
    <source>
        <dbReference type="Pfam" id="PF13847"/>
    </source>
</evidence>
<dbReference type="OrthoDB" id="10017101at2759"/>
<dbReference type="GO" id="GO:0008168">
    <property type="term" value="F:methyltransferase activity"/>
    <property type="evidence" value="ECO:0007669"/>
    <property type="project" value="TreeGrafter"/>
</dbReference>
<name>A0A4V5NFU2_9PEZI</name>
<feature type="domain" description="Methyltransferase" evidence="1">
    <location>
        <begin position="35"/>
        <end position="143"/>
    </location>
</feature>
<gene>
    <name evidence="2" type="ORF">B0A49_09164</name>
</gene>
<protein>
    <recommendedName>
        <fullName evidence="1">Methyltransferase domain-containing protein</fullName>
    </recommendedName>
</protein>
<dbReference type="AlphaFoldDB" id="A0A4V5NFU2"/>
<comment type="caution">
    <text evidence="2">The sequence shown here is derived from an EMBL/GenBank/DDBJ whole genome shotgun (WGS) entry which is preliminary data.</text>
</comment>
<reference evidence="2 3" key="1">
    <citation type="submission" date="2017-03" db="EMBL/GenBank/DDBJ databases">
        <title>Genomes of endolithic fungi from Antarctica.</title>
        <authorList>
            <person name="Coleine C."/>
            <person name="Masonjones S."/>
            <person name="Stajich J.E."/>
        </authorList>
    </citation>
    <scope>NUCLEOTIDE SEQUENCE [LARGE SCALE GENOMIC DNA]</scope>
    <source>
        <strain evidence="2 3">CCFEE 5187</strain>
    </source>
</reference>
<accession>A0A4V5NFU2</accession>
<dbReference type="PANTHER" id="PTHR43591">
    <property type="entry name" value="METHYLTRANSFERASE"/>
    <property type="match status" value="1"/>
</dbReference>
<sequence length="236" mass="25446">MAQETPKNNYLPGYDAKAVAMPKPNDADDPYKATPKLTLLDIGAGSGTIIASLAGYIPDGHVTATDISDQILTQAAEHAKSVGVDNISFQPANAYDLPFSDDTFDVVHARQVLVHLESPLGEIKEMLRVVKPGGMIALRECDLRMWSIWPETPALMAFHKRVLIGVHDLGVGSIDAGAKLVSWAIEAGVRIEQMTATWGTGCYSTPAERQVWECTMAERTVNSSMGRKAVRAGLIA</sequence>
<dbReference type="InterPro" id="IPR025714">
    <property type="entry name" value="Methyltranfer_dom"/>
</dbReference>
<dbReference type="Proteomes" id="UP000308768">
    <property type="component" value="Unassembled WGS sequence"/>
</dbReference>
<dbReference type="Gene3D" id="3.40.50.150">
    <property type="entry name" value="Vaccinia Virus protein VP39"/>
    <property type="match status" value="1"/>
</dbReference>
<evidence type="ECO:0000313" key="3">
    <source>
        <dbReference type="Proteomes" id="UP000308768"/>
    </source>
</evidence>
<organism evidence="2 3">
    <name type="scientific">Cryomyces minteri</name>
    <dbReference type="NCBI Taxonomy" id="331657"/>
    <lineage>
        <taxon>Eukaryota</taxon>
        <taxon>Fungi</taxon>
        <taxon>Dikarya</taxon>
        <taxon>Ascomycota</taxon>
        <taxon>Pezizomycotina</taxon>
        <taxon>Dothideomycetes</taxon>
        <taxon>Dothideomycetes incertae sedis</taxon>
        <taxon>Cryomyces</taxon>
    </lineage>
</organism>
<dbReference type="CDD" id="cd02440">
    <property type="entry name" value="AdoMet_MTases"/>
    <property type="match status" value="1"/>
</dbReference>
<evidence type="ECO:0000313" key="2">
    <source>
        <dbReference type="EMBL" id="TKA63259.1"/>
    </source>
</evidence>
<keyword evidence="3" id="KW-1185">Reference proteome</keyword>
<dbReference type="InterPro" id="IPR029063">
    <property type="entry name" value="SAM-dependent_MTases_sf"/>
</dbReference>
<dbReference type="Pfam" id="PF13847">
    <property type="entry name" value="Methyltransf_31"/>
    <property type="match status" value="1"/>
</dbReference>
<dbReference type="STRING" id="331657.A0A4V5NFU2"/>
<dbReference type="EMBL" id="NAJN01001428">
    <property type="protein sequence ID" value="TKA63259.1"/>
    <property type="molecule type" value="Genomic_DNA"/>
</dbReference>